<reference evidence="1" key="1">
    <citation type="submission" date="2021-02" db="EMBL/GenBank/DDBJ databases">
        <authorList>
            <person name="Cremers G."/>
            <person name="Picone N."/>
        </authorList>
    </citation>
    <scope>NUCLEOTIDE SEQUENCE</scope>
    <source>
        <strain evidence="1">PQ17</strain>
    </source>
</reference>
<comment type="caution">
    <text evidence="1">The sequence shown here is derived from an EMBL/GenBank/DDBJ whole genome shotgun (WGS) entry which is preliminary data.</text>
</comment>
<evidence type="ECO:0000313" key="2">
    <source>
        <dbReference type="Proteomes" id="UP000663859"/>
    </source>
</evidence>
<evidence type="ECO:0000313" key="1">
    <source>
        <dbReference type="EMBL" id="CAF0701900.1"/>
    </source>
</evidence>
<proteinExistence type="predicted"/>
<name>A0A8J2FT49_9BACT</name>
<gene>
    <name evidence="1" type="ORF">MPNT_430012</name>
</gene>
<dbReference type="Proteomes" id="UP000663859">
    <property type="component" value="Unassembled WGS sequence"/>
</dbReference>
<protein>
    <submittedName>
        <fullName evidence="1">Uncharacterized protein</fullName>
    </submittedName>
</protein>
<accession>A0A8J2FT49</accession>
<keyword evidence="2" id="KW-1185">Reference proteome</keyword>
<dbReference type="AlphaFoldDB" id="A0A8J2FT49"/>
<dbReference type="EMBL" id="CAJNOB010000038">
    <property type="protein sequence ID" value="CAF0701900.1"/>
    <property type="molecule type" value="Genomic_DNA"/>
</dbReference>
<sequence>MSLLQPAACFTHTKNLCLIRLEALSKPPSRFEATLFACPVSEPSAQGLKTMRLII</sequence>
<organism evidence="1 2">
    <name type="scientific">Candidatus Methylacidithermus pantelleriae</name>
    <dbReference type="NCBI Taxonomy" id="2744239"/>
    <lineage>
        <taxon>Bacteria</taxon>
        <taxon>Pseudomonadati</taxon>
        <taxon>Verrucomicrobiota</taxon>
        <taxon>Methylacidiphilae</taxon>
        <taxon>Methylacidiphilales</taxon>
        <taxon>Methylacidiphilaceae</taxon>
        <taxon>Candidatus Methylacidithermus</taxon>
    </lineage>
</organism>